<keyword evidence="1" id="KW-0812">Transmembrane</keyword>
<feature type="transmembrane region" description="Helical" evidence="1">
    <location>
        <begin position="36"/>
        <end position="53"/>
    </location>
</feature>
<evidence type="ECO:0000313" key="3">
    <source>
        <dbReference type="Proteomes" id="UP000480246"/>
    </source>
</evidence>
<evidence type="ECO:0000313" key="2">
    <source>
        <dbReference type="EMBL" id="KAB8134687.1"/>
    </source>
</evidence>
<dbReference type="Proteomes" id="UP000480246">
    <property type="component" value="Unassembled WGS sequence"/>
</dbReference>
<dbReference type="AlphaFoldDB" id="A0A7C8GSZ2"/>
<dbReference type="OrthoDB" id="2427324at2"/>
<comment type="caution">
    <text evidence="2">The sequence shown here is derived from an EMBL/GenBank/DDBJ whole genome shotgun (WGS) entry which is preliminary data.</text>
</comment>
<organism evidence="2 3">
    <name type="scientific">Gracilibacillus oryzae</name>
    <dbReference type="NCBI Taxonomy" id="1672701"/>
    <lineage>
        <taxon>Bacteria</taxon>
        <taxon>Bacillati</taxon>
        <taxon>Bacillota</taxon>
        <taxon>Bacilli</taxon>
        <taxon>Bacillales</taxon>
        <taxon>Bacillaceae</taxon>
        <taxon>Gracilibacillus</taxon>
    </lineage>
</organism>
<reference evidence="2 3" key="1">
    <citation type="submission" date="2019-10" db="EMBL/GenBank/DDBJ databases">
        <title>Gracilibacillus sp. nov. isolated from rice seeds.</title>
        <authorList>
            <person name="He S."/>
        </authorList>
    </citation>
    <scope>NUCLEOTIDE SEQUENCE [LARGE SCALE GENOMIC DNA]</scope>
    <source>
        <strain evidence="2 3">TD8</strain>
    </source>
</reference>
<accession>A0A7C8GSZ2</accession>
<sequence length="158" mass="18462">MTFSSKMNGLGTALICILIALNTIRASVHNGTIIFVVYFIIVIILGIYLNYRVTIDEQFIHYTVLFGNFTIYARKISAEQIKEIKGKRINWYRMGATVKMKQGVNYRLNGFSPESIFYYLEDFAEKNNVTLNGSKDYQVLRRRQDRLNRQEINKRKSN</sequence>
<keyword evidence="1" id="KW-1133">Transmembrane helix</keyword>
<keyword evidence="3" id="KW-1185">Reference proteome</keyword>
<name>A0A7C8GSZ2_9BACI</name>
<evidence type="ECO:0000256" key="1">
    <source>
        <dbReference type="SAM" id="Phobius"/>
    </source>
</evidence>
<proteinExistence type="predicted"/>
<dbReference type="EMBL" id="WEID01000054">
    <property type="protein sequence ID" value="KAB8134687.1"/>
    <property type="molecule type" value="Genomic_DNA"/>
</dbReference>
<gene>
    <name evidence="2" type="ORF">F9U64_11125</name>
</gene>
<dbReference type="RefSeq" id="WP_153403371.1">
    <property type="nucleotide sequence ID" value="NZ_ML762430.1"/>
</dbReference>
<protein>
    <submittedName>
        <fullName evidence="2">Uncharacterized protein</fullName>
    </submittedName>
</protein>
<keyword evidence="1" id="KW-0472">Membrane</keyword>